<reference evidence="2" key="1">
    <citation type="submission" date="2017-04" db="EMBL/GenBank/DDBJ databases">
        <title>Function of individual gut microbiota members based on whole genome sequencing of pure cultures obtained from chicken caecum.</title>
        <authorList>
            <person name="Medvecky M."/>
            <person name="Cejkova D."/>
            <person name="Polansky O."/>
            <person name="Karasova D."/>
            <person name="Kubasova T."/>
            <person name="Cizek A."/>
            <person name="Rychlik I."/>
        </authorList>
    </citation>
    <scope>NUCLEOTIDE SEQUENCE [LARGE SCALE GENOMIC DNA]</scope>
    <source>
        <strain evidence="2">An5</strain>
    </source>
</reference>
<organism evidence="1 2">
    <name type="scientific">[Collinsella] massiliensis</name>
    <dbReference type="NCBI Taxonomy" id="1232426"/>
    <lineage>
        <taxon>Bacteria</taxon>
        <taxon>Bacillati</taxon>
        <taxon>Actinomycetota</taxon>
        <taxon>Coriobacteriia</taxon>
        <taxon>Coriobacteriales</taxon>
        <taxon>Coriobacteriaceae</taxon>
        <taxon>Enorma</taxon>
    </lineage>
</organism>
<accession>A0A1Y3Y024</accession>
<sequence length="108" mass="11481">MSDLVSARIAPEIRRQGNKVLAQLGSTPSELIRSAYEYVIAKRQLPQVEPGEENRSDAMPDAASLDALVASIAQSTVGVPSSAWDAIDGGDYKAYIAAAREADYEALA</sequence>
<evidence type="ECO:0000313" key="2">
    <source>
        <dbReference type="Proteomes" id="UP000195781"/>
    </source>
</evidence>
<dbReference type="AlphaFoldDB" id="A0A1Y3Y024"/>
<dbReference type="OrthoDB" id="3197269at2"/>
<evidence type="ECO:0000313" key="1">
    <source>
        <dbReference type="EMBL" id="OUN88719.1"/>
    </source>
</evidence>
<dbReference type="InterPro" id="IPR013321">
    <property type="entry name" value="Arc_rbn_hlx_hlx"/>
</dbReference>
<evidence type="ECO:0008006" key="3">
    <source>
        <dbReference type="Google" id="ProtNLM"/>
    </source>
</evidence>
<dbReference type="Gene3D" id="1.10.1220.10">
    <property type="entry name" value="Met repressor-like"/>
    <property type="match status" value="1"/>
</dbReference>
<comment type="caution">
    <text evidence="1">The sequence shown here is derived from an EMBL/GenBank/DDBJ whole genome shotgun (WGS) entry which is preliminary data.</text>
</comment>
<dbReference type="Pfam" id="PF04221">
    <property type="entry name" value="RelB"/>
    <property type="match status" value="1"/>
</dbReference>
<keyword evidence="2" id="KW-1185">Reference proteome</keyword>
<proteinExistence type="predicted"/>
<dbReference type="RefSeq" id="WP_019239324.1">
    <property type="nucleotide sequence ID" value="NZ_CABKRW010000069.1"/>
</dbReference>
<dbReference type="InterPro" id="IPR007337">
    <property type="entry name" value="RelB/DinJ"/>
</dbReference>
<dbReference type="EMBL" id="NFIE01000009">
    <property type="protein sequence ID" value="OUN88719.1"/>
    <property type="molecule type" value="Genomic_DNA"/>
</dbReference>
<protein>
    <recommendedName>
        <fullName evidence="3">RelB/DinJ family addiction module antitoxin</fullName>
    </recommendedName>
</protein>
<dbReference type="Proteomes" id="UP000195781">
    <property type="component" value="Unassembled WGS sequence"/>
</dbReference>
<gene>
    <name evidence="1" type="ORF">B5G02_04865</name>
</gene>
<name>A0A1Y3Y024_9ACTN</name>
<dbReference type="GO" id="GO:0006355">
    <property type="term" value="P:regulation of DNA-templated transcription"/>
    <property type="evidence" value="ECO:0007669"/>
    <property type="project" value="InterPro"/>
</dbReference>